<dbReference type="InterPro" id="IPR029480">
    <property type="entry name" value="Transpos_assoc"/>
</dbReference>
<dbReference type="Pfam" id="PF02992">
    <property type="entry name" value="Transposase_21"/>
    <property type="match status" value="1"/>
</dbReference>
<dbReference type="EMBL" id="JACGWM010000011">
    <property type="protein sequence ID" value="KAL0342502.1"/>
    <property type="molecule type" value="Genomic_DNA"/>
</dbReference>
<proteinExistence type="predicted"/>
<protein>
    <recommendedName>
        <fullName evidence="2">Transposase-associated domain-containing protein</fullName>
    </recommendedName>
</protein>
<feature type="domain" description="Transposase-associated" evidence="2">
    <location>
        <begin position="11"/>
        <end position="53"/>
    </location>
</feature>
<organism evidence="3">
    <name type="scientific">Sesamum calycinum</name>
    <dbReference type="NCBI Taxonomy" id="2727403"/>
    <lineage>
        <taxon>Eukaryota</taxon>
        <taxon>Viridiplantae</taxon>
        <taxon>Streptophyta</taxon>
        <taxon>Embryophyta</taxon>
        <taxon>Tracheophyta</taxon>
        <taxon>Spermatophyta</taxon>
        <taxon>Magnoliopsida</taxon>
        <taxon>eudicotyledons</taxon>
        <taxon>Gunneridae</taxon>
        <taxon>Pentapetalae</taxon>
        <taxon>asterids</taxon>
        <taxon>lamiids</taxon>
        <taxon>Lamiales</taxon>
        <taxon>Pedaliaceae</taxon>
        <taxon>Sesamum</taxon>
    </lineage>
</organism>
<reference evidence="3" key="1">
    <citation type="submission" date="2020-06" db="EMBL/GenBank/DDBJ databases">
        <authorList>
            <person name="Li T."/>
            <person name="Hu X."/>
            <person name="Zhang T."/>
            <person name="Song X."/>
            <person name="Zhang H."/>
            <person name="Dai N."/>
            <person name="Sheng W."/>
            <person name="Hou X."/>
            <person name="Wei L."/>
        </authorList>
    </citation>
    <scope>NUCLEOTIDE SEQUENCE</scope>
    <source>
        <strain evidence="3">KEN8</strain>
        <tissue evidence="3">Leaf</tissue>
    </source>
</reference>
<reference evidence="3" key="2">
    <citation type="journal article" date="2024" name="Plant">
        <title>Genomic evolution and insights into agronomic trait innovations of Sesamum species.</title>
        <authorList>
            <person name="Miao H."/>
            <person name="Wang L."/>
            <person name="Qu L."/>
            <person name="Liu H."/>
            <person name="Sun Y."/>
            <person name="Le M."/>
            <person name="Wang Q."/>
            <person name="Wei S."/>
            <person name="Zheng Y."/>
            <person name="Lin W."/>
            <person name="Duan Y."/>
            <person name="Cao H."/>
            <person name="Xiong S."/>
            <person name="Wang X."/>
            <person name="Wei L."/>
            <person name="Li C."/>
            <person name="Ma Q."/>
            <person name="Ju M."/>
            <person name="Zhao R."/>
            <person name="Li G."/>
            <person name="Mu C."/>
            <person name="Tian Q."/>
            <person name="Mei H."/>
            <person name="Zhang T."/>
            <person name="Gao T."/>
            <person name="Zhang H."/>
        </authorList>
    </citation>
    <scope>NUCLEOTIDE SEQUENCE</scope>
    <source>
        <strain evidence="3">KEN8</strain>
    </source>
</reference>
<evidence type="ECO:0000256" key="1">
    <source>
        <dbReference type="SAM" id="MobiDB-lite"/>
    </source>
</evidence>
<feature type="compositionally biased region" description="Low complexity" evidence="1">
    <location>
        <begin position="506"/>
        <end position="515"/>
    </location>
</feature>
<sequence>MYNKNLSRRAGLTLEFKDGLKTFIEWAMGKRRHMDGDKIRCSCRKCKNTKFGTPDEGNFEAPSIPQVPEEPTPAGHVEGNYPQWGDEQHMDWVQKMVFYVVRPSYFSSYHERVPNDGTRSCQVDVGPNSYCYDGGPYDYDELRRTTLIWSTANFVGTLEVVFTRATAEHMTWHATHQIEKGSMCHPFNAEAWKHFDRMYPDFAKGPRNVRLGLCTDGFAPHCQYSHTYSCWSIIITPYNLPPSMCMSFEYIFLKMTRRVVDDSKWTGIVAHQPEEVVPVPIVVVDIQSYDLRDPNGLQVVLEVAENDYWCSAFPWTRTSGPSGGLGRGRRPLSPSWAEPADPTSVTPSSEVVSQSLPIPADSGTVGLDTAGASSSQVSARPWDTPPLPAPPERLLPTQAQRHYISLQDASPTTTFTLPSIMRSKGIICILGQHFVDPTGALTILVSKVEGCLLVGLRRREHVQDRQVAGPEVLAEAVCRCPQPVGQSVEAFLRLLREYQGEENSSEESTPSSQASVTPNEHQLWMSATGGRKRAEYSVSTPMPTT</sequence>
<evidence type="ECO:0000313" key="3">
    <source>
        <dbReference type="EMBL" id="KAL0342502.1"/>
    </source>
</evidence>
<dbReference type="InterPro" id="IPR004242">
    <property type="entry name" value="Transposase_21"/>
</dbReference>
<feature type="region of interest" description="Disordered" evidence="1">
    <location>
        <begin position="54"/>
        <end position="73"/>
    </location>
</feature>
<name>A0AAW2NG56_9LAMI</name>
<dbReference type="Pfam" id="PF13963">
    <property type="entry name" value="Transpos_assoc"/>
    <property type="match status" value="1"/>
</dbReference>
<comment type="caution">
    <text evidence="3">The sequence shown here is derived from an EMBL/GenBank/DDBJ whole genome shotgun (WGS) entry which is preliminary data.</text>
</comment>
<dbReference type="AlphaFoldDB" id="A0AAW2NG56"/>
<feature type="region of interest" description="Disordered" evidence="1">
    <location>
        <begin position="499"/>
        <end position="545"/>
    </location>
</feature>
<accession>A0AAW2NG56</accession>
<feature type="compositionally biased region" description="Low complexity" evidence="1">
    <location>
        <begin position="342"/>
        <end position="355"/>
    </location>
</feature>
<feature type="region of interest" description="Disordered" evidence="1">
    <location>
        <begin position="320"/>
        <end position="382"/>
    </location>
</feature>
<evidence type="ECO:0000259" key="2">
    <source>
        <dbReference type="Pfam" id="PF13963"/>
    </source>
</evidence>
<gene>
    <name evidence="3" type="ORF">Scaly_1912800</name>
</gene>